<evidence type="ECO:0000313" key="5">
    <source>
        <dbReference type="Proteomes" id="UP000597459"/>
    </source>
</evidence>
<dbReference type="InterPro" id="IPR027275">
    <property type="entry name" value="PRC-brl_dom"/>
</dbReference>
<feature type="region of interest" description="Disordered" evidence="1">
    <location>
        <begin position="36"/>
        <end position="80"/>
    </location>
</feature>
<keyword evidence="5" id="KW-1185">Reference proteome</keyword>
<evidence type="ECO:0000259" key="3">
    <source>
        <dbReference type="Pfam" id="PF05239"/>
    </source>
</evidence>
<feature type="chain" id="PRO_5036960619" evidence="2">
    <location>
        <begin position="31"/>
        <end position="230"/>
    </location>
</feature>
<protein>
    <submittedName>
        <fullName evidence="4">PRC-barrel domain containing protein</fullName>
    </submittedName>
</protein>
<evidence type="ECO:0000256" key="1">
    <source>
        <dbReference type="SAM" id="MobiDB-lite"/>
    </source>
</evidence>
<reference evidence="4" key="1">
    <citation type="submission" date="2019-11" db="EMBL/GenBank/DDBJ databases">
        <title>Description of new Acetobacter species.</title>
        <authorList>
            <person name="Cleenwerck I."/>
            <person name="Sombolestani A.S."/>
        </authorList>
    </citation>
    <scope>NUCLEOTIDE SEQUENCE</scope>
    <source>
        <strain evidence="4">LMG 1626</strain>
    </source>
</reference>
<dbReference type="AlphaFoldDB" id="A0A967EAQ4"/>
<organism evidence="4 5">
    <name type="scientific">Acetobacter estunensis</name>
    <dbReference type="NCBI Taxonomy" id="104097"/>
    <lineage>
        <taxon>Bacteria</taxon>
        <taxon>Pseudomonadati</taxon>
        <taxon>Pseudomonadota</taxon>
        <taxon>Alphaproteobacteria</taxon>
        <taxon>Acetobacterales</taxon>
        <taxon>Acetobacteraceae</taxon>
        <taxon>Acetobacter</taxon>
    </lineage>
</organism>
<dbReference type="Proteomes" id="UP000597459">
    <property type="component" value="Unassembled WGS sequence"/>
</dbReference>
<name>A0A967EAQ4_9PROT</name>
<dbReference type="Gene3D" id="2.30.30.240">
    <property type="entry name" value="PRC-barrel domain"/>
    <property type="match status" value="1"/>
</dbReference>
<evidence type="ECO:0000256" key="2">
    <source>
        <dbReference type="SAM" id="SignalP"/>
    </source>
</evidence>
<sequence length="230" mass="23954">MRSANARFHGWFISSFLTGWIIASCGCAFAQDIAPSSQGTGTSADPPGFPLFNPVPTDTSREAVSPSPTPDGTSGDNPDLRITLPVGPIAPTQKDASSIEGEIGHERLDGLIDREVLGADGHVLGHVVNVLIGSDGEMRAVVLDIGGFLGVGSRRVAVSSVLLTINRDSGKNRTITLYVPDQAIRSAPQYDPDAQDVSVLTGPRVAPASAYPAKEITPSGASQQSDRPSP</sequence>
<accession>A0A967EAQ4</accession>
<keyword evidence="2" id="KW-0732">Signal</keyword>
<evidence type="ECO:0000313" key="4">
    <source>
        <dbReference type="EMBL" id="NHO52613.1"/>
    </source>
</evidence>
<gene>
    <name evidence="4" type="ORF">GOB87_01355</name>
</gene>
<feature type="compositionally biased region" description="Polar residues" evidence="1">
    <location>
        <begin position="219"/>
        <end position="230"/>
    </location>
</feature>
<dbReference type="Pfam" id="PF05239">
    <property type="entry name" value="PRC"/>
    <property type="match status" value="1"/>
</dbReference>
<dbReference type="EMBL" id="WOTH01000002">
    <property type="protein sequence ID" value="NHO52613.1"/>
    <property type="molecule type" value="Genomic_DNA"/>
</dbReference>
<dbReference type="RefSeq" id="WP_166312753.1">
    <property type="nucleotide sequence ID" value="NZ_WOTH01000002.1"/>
</dbReference>
<proteinExistence type="predicted"/>
<feature type="domain" description="PRC-barrel" evidence="3">
    <location>
        <begin position="109"/>
        <end position="170"/>
    </location>
</feature>
<feature type="region of interest" description="Disordered" evidence="1">
    <location>
        <begin position="208"/>
        <end position="230"/>
    </location>
</feature>
<dbReference type="PROSITE" id="PS51257">
    <property type="entry name" value="PROKAR_LIPOPROTEIN"/>
    <property type="match status" value="1"/>
</dbReference>
<comment type="caution">
    <text evidence="4">The sequence shown here is derived from an EMBL/GenBank/DDBJ whole genome shotgun (WGS) entry which is preliminary data.</text>
</comment>
<dbReference type="SUPFAM" id="SSF50346">
    <property type="entry name" value="PRC-barrel domain"/>
    <property type="match status" value="1"/>
</dbReference>
<feature type="signal peptide" evidence="2">
    <location>
        <begin position="1"/>
        <end position="30"/>
    </location>
</feature>
<dbReference type="InterPro" id="IPR011033">
    <property type="entry name" value="PRC_barrel-like_sf"/>
</dbReference>